<protein>
    <recommendedName>
        <fullName evidence="1">FP protein C-terminal domain-containing protein</fullName>
    </recommendedName>
</protein>
<evidence type="ECO:0000313" key="3">
    <source>
        <dbReference type="Proteomes" id="UP001258017"/>
    </source>
</evidence>
<dbReference type="AlphaFoldDB" id="A0AAD9REG5"/>
<organism evidence="2 3">
    <name type="scientific">Odynerus spinipes</name>
    <dbReference type="NCBI Taxonomy" id="1348599"/>
    <lineage>
        <taxon>Eukaryota</taxon>
        <taxon>Metazoa</taxon>
        <taxon>Ecdysozoa</taxon>
        <taxon>Arthropoda</taxon>
        <taxon>Hexapoda</taxon>
        <taxon>Insecta</taxon>
        <taxon>Pterygota</taxon>
        <taxon>Neoptera</taxon>
        <taxon>Endopterygota</taxon>
        <taxon>Hymenoptera</taxon>
        <taxon>Apocrita</taxon>
        <taxon>Aculeata</taxon>
        <taxon>Vespoidea</taxon>
        <taxon>Vespidae</taxon>
        <taxon>Eumeninae</taxon>
        <taxon>Odynerus</taxon>
    </lineage>
</organism>
<name>A0AAD9REG5_9HYME</name>
<proteinExistence type="predicted"/>
<reference evidence="2" key="1">
    <citation type="submission" date="2021-08" db="EMBL/GenBank/DDBJ databases">
        <authorList>
            <person name="Misof B."/>
            <person name="Oliver O."/>
            <person name="Podsiadlowski L."/>
            <person name="Donath A."/>
            <person name="Peters R."/>
            <person name="Mayer C."/>
            <person name="Rust J."/>
            <person name="Gunkel S."/>
            <person name="Lesny P."/>
            <person name="Martin S."/>
            <person name="Oeyen J.P."/>
            <person name="Petersen M."/>
            <person name="Panagiotis P."/>
            <person name="Wilbrandt J."/>
            <person name="Tanja T."/>
        </authorList>
    </citation>
    <scope>NUCLEOTIDE SEQUENCE</scope>
    <source>
        <strain evidence="2">GBR_01_08_01A</strain>
        <tissue evidence="2">Thorax + abdomen</tissue>
    </source>
</reference>
<feature type="domain" description="FP protein C-terminal" evidence="1">
    <location>
        <begin position="198"/>
        <end position="244"/>
    </location>
</feature>
<dbReference type="Pfam" id="PF25298">
    <property type="entry name" value="Baculo_FP_2nd"/>
    <property type="match status" value="1"/>
</dbReference>
<reference evidence="2" key="2">
    <citation type="journal article" date="2023" name="Commun. Biol.">
        <title>Intrasexual cuticular hydrocarbon dimorphism in a wasp sheds light on hydrocarbon biosynthesis genes in Hymenoptera.</title>
        <authorList>
            <person name="Moris V.C."/>
            <person name="Podsiadlowski L."/>
            <person name="Martin S."/>
            <person name="Oeyen J.P."/>
            <person name="Donath A."/>
            <person name="Petersen M."/>
            <person name="Wilbrandt J."/>
            <person name="Misof B."/>
            <person name="Liedtke D."/>
            <person name="Thamm M."/>
            <person name="Scheiner R."/>
            <person name="Schmitt T."/>
            <person name="Niehuis O."/>
        </authorList>
    </citation>
    <scope>NUCLEOTIDE SEQUENCE</scope>
    <source>
        <strain evidence="2">GBR_01_08_01A</strain>
    </source>
</reference>
<keyword evidence="3" id="KW-1185">Reference proteome</keyword>
<evidence type="ECO:0000259" key="1">
    <source>
        <dbReference type="Pfam" id="PF25298"/>
    </source>
</evidence>
<accession>A0AAD9REG5</accession>
<evidence type="ECO:0000313" key="2">
    <source>
        <dbReference type="EMBL" id="KAK2578235.1"/>
    </source>
</evidence>
<dbReference type="EMBL" id="JAIFRP010000498">
    <property type="protein sequence ID" value="KAK2578235.1"/>
    <property type="molecule type" value="Genomic_DNA"/>
</dbReference>
<dbReference type="InterPro" id="IPR057251">
    <property type="entry name" value="FP_C"/>
</dbReference>
<comment type="caution">
    <text evidence="2">The sequence shown here is derived from an EMBL/GenBank/DDBJ whole genome shotgun (WGS) entry which is preliminary data.</text>
</comment>
<gene>
    <name evidence="2" type="ORF">KPH14_001020</name>
</gene>
<sequence>MAARLDVIAGDLTAFSARQRDVETGTTALRGDLTSLAERQEAVAASLTARVSSLEATSGGGSPALDAVKETVTSNTRELARVNACLSRYQAAEHSADLIVSGIPEVAQENLPATIGSLAAILGVPASAADFKECRRMRGVADPNRPRAIFVRLSGPPLRDALVAARKKKPQLLAREIAASFGERLVHVHEFLPRGTWSLLRQARVVAREQGYQYVWVRVGRVYARKANGTALISISSPEDLTKIC</sequence>
<dbReference type="Proteomes" id="UP001258017">
    <property type="component" value="Unassembled WGS sequence"/>
</dbReference>